<feature type="compositionally biased region" description="Basic and acidic residues" evidence="1">
    <location>
        <begin position="97"/>
        <end position="111"/>
    </location>
</feature>
<feature type="region of interest" description="Disordered" evidence="1">
    <location>
        <begin position="97"/>
        <end position="143"/>
    </location>
</feature>
<organism evidence="2 3">
    <name type="scientific">Eufriesea mexicana</name>
    <dbReference type="NCBI Taxonomy" id="516756"/>
    <lineage>
        <taxon>Eukaryota</taxon>
        <taxon>Metazoa</taxon>
        <taxon>Ecdysozoa</taxon>
        <taxon>Arthropoda</taxon>
        <taxon>Hexapoda</taxon>
        <taxon>Insecta</taxon>
        <taxon>Pterygota</taxon>
        <taxon>Neoptera</taxon>
        <taxon>Endopterygota</taxon>
        <taxon>Hymenoptera</taxon>
        <taxon>Apocrita</taxon>
        <taxon>Aculeata</taxon>
        <taxon>Apoidea</taxon>
        <taxon>Anthophila</taxon>
        <taxon>Apidae</taxon>
        <taxon>Eufriesea</taxon>
    </lineage>
</organism>
<evidence type="ECO:0000256" key="1">
    <source>
        <dbReference type="SAM" id="MobiDB-lite"/>
    </source>
</evidence>
<name>A0A310SW72_9HYME</name>
<protein>
    <submittedName>
        <fullName evidence="2">Uncharacterized protein</fullName>
    </submittedName>
</protein>
<sequence length="229" mass="25753">MPTCGQLTTGLEGRGLGETGTPRNERAVVISWTGKRVRLDRDGSGHVSRTTYGNTGTGKGFQRNDATGTRATSDDRYRDNKATYVLTEKSSRWSPSKRETVCATKNDDRRFERAKRAKRENEKKKKEEERNKRITKREKGRRMIQEKRIPRSLRIRAVILSRKVQLRLRDALSQELVGDANAPPSTFANETSLFLISLSAAAAARASRQGGSRCERTQTGLMNGKRNVL</sequence>
<proteinExistence type="predicted"/>
<keyword evidence="3" id="KW-1185">Reference proteome</keyword>
<dbReference type="AlphaFoldDB" id="A0A310SW72"/>
<reference evidence="2 3" key="1">
    <citation type="submission" date="2015-07" db="EMBL/GenBank/DDBJ databases">
        <title>The genome of Eufriesea mexicana.</title>
        <authorList>
            <person name="Pan H."/>
            <person name="Kapheim K."/>
        </authorList>
    </citation>
    <scope>NUCLEOTIDE SEQUENCE [LARGE SCALE GENOMIC DNA]</scope>
    <source>
        <strain evidence="2">0111107269</strain>
        <tissue evidence="2">Whole body</tissue>
    </source>
</reference>
<feature type="region of interest" description="Disordered" evidence="1">
    <location>
        <begin position="206"/>
        <end position="229"/>
    </location>
</feature>
<feature type="compositionally biased region" description="Low complexity" evidence="1">
    <location>
        <begin position="1"/>
        <end position="11"/>
    </location>
</feature>
<evidence type="ECO:0000313" key="3">
    <source>
        <dbReference type="Proteomes" id="UP000250275"/>
    </source>
</evidence>
<accession>A0A310SW72</accession>
<feature type="region of interest" description="Disordered" evidence="1">
    <location>
        <begin position="1"/>
        <end position="21"/>
    </location>
</feature>
<gene>
    <name evidence="2" type="ORF">WN48_07173</name>
</gene>
<dbReference type="Proteomes" id="UP000250275">
    <property type="component" value="Unassembled WGS sequence"/>
</dbReference>
<evidence type="ECO:0000313" key="2">
    <source>
        <dbReference type="EMBL" id="OAD62456.1"/>
    </source>
</evidence>
<feature type="compositionally biased region" description="Basic and acidic residues" evidence="1">
    <location>
        <begin position="119"/>
        <end position="132"/>
    </location>
</feature>
<feature type="region of interest" description="Disordered" evidence="1">
    <location>
        <begin position="40"/>
        <end position="74"/>
    </location>
</feature>
<dbReference type="EMBL" id="KQ759867">
    <property type="protein sequence ID" value="OAD62456.1"/>
    <property type="molecule type" value="Genomic_DNA"/>
</dbReference>